<gene>
    <name evidence="2" type="ORF">g.18369</name>
</gene>
<name>A0A146LKV9_LYGHE</name>
<accession>A0A146LKV9</accession>
<proteinExistence type="predicted"/>
<dbReference type="EMBL" id="GDHC01010031">
    <property type="protein sequence ID" value="JAQ08598.1"/>
    <property type="molecule type" value="Transcribed_RNA"/>
</dbReference>
<protein>
    <submittedName>
        <fullName evidence="2">Uncharacterized protein</fullName>
    </submittedName>
</protein>
<reference evidence="2" key="1">
    <citation type="journal article" date="2016" name="Gigascience">
        <title>De novo construction of an expanded transcriptome assembly for the western tarnished plant bug, Lygus hesperus.</title>
        <authorList>
            <person name="Tassone E.E."/>
            <person name="Geib S.M."/>
            <person name="Hall B."/>
            <person name="Fabrick J.A."/>
            <person name="Brent C.S."/>
            <person name="Hull J.J."/>
        </authorList>
    </citation>
    <scope>NUCLEOTIDE SEQUENCE</scope>
</reference>
<sequence length="101" mass="11651">MEEAVGVQAAHSVLEHMHNTVNTLVEHIDSSDELRRTVHEMYEHLPIDEQTLQFVEHVYLRKYLEKRRKKIAEMLQNSTNHDGVWGEGERTAISPATVGTM</sequence>
<feature type="region of interest" description="Disordered" evidence="1">
    <location>
        <begin position="80"/>
        <end position="101"/>
    </location>
</feature>
<organism evidence="2">
    <name type="scientific">Lygus hesperus</name>
    <name type="common">Western plant bug</name>
    <dbReference type="NCBI Taxonomy" id="30085"/>
    <lineage>
        <taxon>Eukaryota</taxon>
        <taxon>Metazoa</taxon>
        <taxon>Ecdysozoa</taxon>
        <taxon>Arthropoda</taxon>
        <taxon>Hexapoda</taxon>
        <taxon>Insecta</taxon>
        <taxon>Pterygota</taxon>
        <taxon>Neoptera</taxon>
        <taxon>Paraneoptera</taxon>
        <taxon>Hemiptera</taxon>
        <taxon>Heteroptera</taxon>
        <taxon>Panheteroptera</taxon>
        <taxon>Cimicomorpha</taxon>
        <taxon>Miridae</taxon>
        <taxon>Mirini</taxon>
        <taxon>Lygus</taxon>
    </lineage>
</organism>
<evidence type="ECO:0000256" key="1">
    <source>
        <dbReference type="SAM" id="MobiDB-lite"/>
    </source>
</evidence>
<dbReference type="AlphaFoldDB" id="A0A146LKV9"/>
<evidence type="ECO:0000313" key="2">
    <source>
        <dbReference type="EMBL" id="JAQ08598.1"/>
    </source>
</evidence>